<dbReference type="GO" id="GO:0016020">
    <property type="term" value="C:membrane"/>
    <property type="evidence" value="ECO:0007669"/>
    <property type="project" value="UniProtKB-SubCell"/>
</dbReference>
<accession>A0A916Z8F5</accession>
<sequence>MLRQRLKAKRSLLLAIAAAIAVCVAGLVLFISRQPAPVCIAFANSLTGPSASAGLESLAAARIALDDANDAGGISGRRIEFVLFDDRSTGEGARAIGSDIAASECVAVLGHYLSTASLAAGPGYREAKIAALTGTSFVDELTQGNAWYFRAQTTASVQGRSIAEYLEVFQASAPIELVHSDDSFGLSFAQGFTGAYQPKNYRLWTFDSNPGARAASTNELARAIVRQGDVGMVVIGTGADHIADMLMALRRNGFSGMVIAAGGAGGPEFLERFRNEPEERRDQGYFSRNLSAASPLIFDSAGEKAQALSLRYRARTGKVPSWVAAGSYDATRMMIEAIRRADLRGVADRRARTRVRDALAGMTSPATGVEGLTRILYFDSQRSIPSQTRMGTFVFDRFATSPQQIILIERPELLDLGALIQSGDVVEIGDRHYWRQRVVYTGIDLNNIDRLDIRNGTFSADLNLWMRFVGDDAPTQVEFPALADPDAYDPDDPREVGPYSIGPGLVRPLGVGPDDTLTYHLYRVSGDFRFDFDLHDYPFDRQELLIRFQNNRQRSDLVTYAIDTAGLRLTKTDNVVPARLDPYGGLEQWSQKGMRYFVDSRSTTSTLGNPLRFRDNAAITHAGFNAAIMLERDYGIYIIKTLTPLLLLVLVVFATLILPRNLFRERINIPITAILTSAVLLLSLNSQLPAVGYTVAIEYIFYAFFAVCLGAMLVGISHDALVIRDRAKEAARLAELGVMLYVGTVIAIIGFFWWRYGTG</sequence>
<dbReference type="InterPro" id="IPR028082">
    <property type="entry name" value="Peripla_BP_I"/>
</dbReference>
<dbReference type="Proteomes" id="UP000612349">
    <property type="component" value="Unassembled WGS sequence"/>
</dbReference>
<name>A0A916Z8F5_9SPHN</name>
<dbReference type="InterPro" id="IPR038050">
    <property type="entry name" value="Neuro_actylchol_rec"/>
</dbReference>
<evidence type="ECO:0000256" key="1">
    <source>
        <dbReference type="ARBA" id="ARBA00004141"/>
    </source>
</evidence>
<dbReference type="AlphaFoldDB" id="A0A916Z8F5"/>
<reference evidence="6" key="1">
    <citation type="journal article" date="2014" name="Int. J. Syst. Evol. Microbiol.">
        <title>Complete genome sequence of Corynebacterium casei LMG S-19264T (=DSM 44701T), isolated from a smear-ripened cheese.</title>
        <authorList>
            <consortium name="US DOE Joint Genome Institute (JGI-PGF)"/>
            <person name="Walter F."/>
            <person name="Albersmeier A."/>
            <person name="Kalinowski J."/>
            <person name="Ruckert C."/>
        </authorList>
    </citation>
    <scope>NUCLEOTIDE SEQUENCE</scope>
    <source>
        <strain evidence="6">CGMCC 1.15360</strain>
    </source>
</reference>
<evidence type="ECO:0000259" key="5">
    <source>
        <dbReference type="Pfam" id="PF13458"/>
    </source>
</evidence>
<protein>
    <recommendedName>
        <fullName evidence="5">Leucine-binding protein domain-containing protein</fullName>
    </recommendedName>
</protein>
<evidence type="ECO:0000313" key="7">
    <source>
        <dbReference type="Proteomes" id="UP000612349"/>
    </source>
</evidence>
<dbReference type="GO" id="GO:0005230">
    <property type="term" value="F:extracellular ligand-gated monoatomic ion channel activity"/>
    <property type="evidence" value="ECO:0007669"/>
    <property type="project" value="InterPro"/>
</dbReference>
<dbReference type="EMBL" id="BMIP01000010">
    <property type="protein sequence ID" value="GGD81044.1"/>
    <property type="molecule type" value="Genomic_DNA"/>
</dbReference>
<dbReference type="SUPFAM" id="SSF90112">
    <property type="entry name" value="Neurotransmitter-gated ion-channel transmembrane pore"/>
    <property type="match status" value="1"/>
</dbReference>
<dbReference type="OrthoDB" id="9791590at2"/>
<dbReference type="Gene3D" id="3.40.50.2300">
    <property type="match status" value="2"/>
</dbReference>
<dbReference type="InterPro" id="IPR036719">
    <property type="entry name" value="Neuro-gated_channel_TM_sf"/>
</dbReference>
<evidence type="ECO:0000256" key="4">
    <source>
        <dbReference type="SAM" id="Phobius"/>
    </source>
</evidence>
<dbReference type="InterPro" id="IPR028081">
    <property type="entry name" value="Leu-bd"/>
</dbReference>
<evidence type="ECO:0000256" key="3">
    <source>
        <dbReference type="ARBA" id="ARBA00022729"/>
    </source>
</evidence>
<gene>
    <name evidence="6" type="ORF">GCM10010990_33720</name>
</gene>
<feature type="transmembrane region" description="Helical" evidence="4">
    <location>
        <begin position="634"/>
        <end position="657"/>
    </location>
</feature>
<dbReference type="PANTHER" id="PTHR47151:SF2">
    <property type="entry name" value="AMINO ACID BINDING PROTEIN"/>
    <property type="match status" value="1"/>
</dbReference>
<keyword evidence="4" id="KW-0812">Transmembrane</keyword>
<evidence type="ECO:0000256" key="2">
    <source>
        <dbReference type="ARBA" id="ARBA00010062"/>
    </source>
</evidence>
<dbReference type="RefSeq" id="WP_066774796.1">
    <property type="nucleotide sequence ID" value="NZ_BMIP01000010.1"/>
</dbReference>
<keyword evidence="3" id="KW-0732">Signal</keyword>
<reference evidence="6" key="2">
    <citation type="submission" date="2020-09" db="EMBL/GenBank/DDBJ databases">
        <authorList>
            <person name="Sun Q."/>
            <person name="Zhou Y."/>
        </authorList>
    </citation>
    <scope>NUCLEOTIDE SEQUENCE</scope>
    <source>
        <strain evidence="6">CGMCC 1.15360</strain>
    </source>
</reference>
<keyword evidence="4" id="KW-1133">Transmembrane helix</keyword>
<feature type="transmembrane region" description="Helical" evidence="4">
    <location>
        <begin position="733"/>
        <end position="754"/>
    </location>
</feature>
<comment type="similarity">
    <text evidence="2">Belongs to the leucine-binding protein family.</text>
</comment>
<feature type="transmembrane region" description="Helical" evidence="4">
    <location>
        <begin position="12"/>
        <end position="31"/>
    </location>
</feature>
<comment type="subcellular location">
    <subcellularLocation>
        <location evidence="1">Membrane</location>
        <topology evidence="1">Multi-pass membrane protein</topology>
    </subcellularLocation>
</comment>
<dbReference type="Gene3D" id="1.20.58.390">
    <property type="entry name" value="Neurotransmitter-gated ion-channel transmembrane domain"/>
    <property type="match status" value="1"/>
</dbReference>
<keyword evidence="7" id="KW-1185">Reference proteome</keyword>
<dbReference type="SUPFAM" id="SSF53822">
    <property type="entry name" value="Periplasmic binding protein-like I"/>
    <property type="match status" value="1"/>
</dbReference>
<feature type="transmembrane region" description="Helical" evidence="4">
    <location>
        <begin position="669"/>
        <end position="688"/>
    </location>
</feature>
<dbReference type="Pfam" id="PF13458">
    <property type="entry name" value="Peripla_BP_6"/>
    <property type="match status" value="1"/>
</dbReference>
<organism evidence="6 7">
    <name type="scientific">Croceicoccus mobilis</name>
    <dbReference type="NCBI Taxonomy" id="1703339"/>
    <lineage>
        <taxon>Bacteria</taxon>
        <taxon>Pseudomonadati</taxon>
        <taxon>Pseudomonadota</taxon>
        <taxon>Alphaproteobacteria</taxon>
        <taxon>Sphingomonadales</taxon>
        <taxon>Erythrobacteraceae</taxon>
        <taxon>Croceicoccus</taxon>
    </lineage>
</organism>
<proteinExistence type="inferred from homology"/>
<evidence type="ECO:0000313" key="6">
    <source>
        <dbReference type="EMBL" id="GGD81044.1"/>
    </source>
</evidence>
<dbReference type="InterPro" id="IPR036734">
    <property type="entry name" value="Neur_chan_lig-bd_sf"/>
</dbReference>
<feature type="domain" description="Leucine-binding protein" evidence="5">
    <location>
        <begin position="38"/>
        <end position="364"/>
    </location>
</feature>
<keyword evidence="4" id="KW-0472">Membrane</keyword>
<comment type="caution">
    <text evidence="6">The sequence shown here is derived from an EMBL/GenBank/DDBJ whole genome shotgun (WGS) entry which is preliminary data.</text>
</comment>
<dbReference type="PANTHER" id="PTHR47151">
    <property type="entry name" value="LEU/ILE/VAL-BINDING ABC TRANSPORTER SUBUNIT"/>
    <property type="match status" value="1"/>
</dbReference>
<feature type="transmembrane region" description="Helical" evidence="4">
    <location>
        <begin position="700"/>
        <end position="721"/>
    </location>
</feature>
<dbReference type="Gene3D" id="2.70.170.10">
    <property type="entry name" value="Neurotransmitter-gated ion-channel ligand-binding domain"/>
    <property type="match status" value="1"/>
</dbReference>